<dbReference type="Pfam" id="PF07714">
    <property type="entry name" value="PK_Tyr_Ser-Thr"/>
    <property type="match status" value="1"/>
</dbReference>
<evidence type="ECO:0000313" key="21">
    <source>
        <dbReference type="EMBL" id="KAL3523612.1"/>
    </source>
</evidence>
<protein>
    <recommendedName>
        <fullName evidence="3">non-specific serine/threonine protein kinase</fullName>
        <ecNumber evidence="3">2.7.11.1</ecNumber>
    </recommendedName>
</protein>
<comment type="catalytic activity">
    <reaction evidence="18">
        <text>L-seryl-[protein] + ATP = O-phospho-L-seryl-[protein] + ADP + H(+)</text>
        <dbReference type="Rhea" id="RHEA:17989"/>
        <dbReference type="Rhea" id="RHEA-COMP:9863"/>
        <dbReference type="Rhea" id="RHEA-COMP:11604"/>
        <dbReference type="ChEBI" id="CHEBI:15378"/>
        <dbReference type="ChEBI" id="CHEBI:29999"/>
        <dbReference type="ChEBI" id="CHEBI:30616"/>
        <dbReference type="ChEBI" id="CHEBI:83421"/>
        <dbReference type="ChEBI" id="CHEBI:456216"/>
        <dbReference type="EC" id="2.7.11.1"/>
    </reaction>
</comment>
<evidence type="ECO:0000256" key="16">
    <source>
        <dbReference type="ARBA" id="ARBA00023180"/>
    </source>
</evidence>
<evidence type="ECO:0000256" key="1">
    <source>
        <dbReference type="ARBA" id="ARBA00004479"/>
    </source>
</evidence>
<keyword evidence="10" id="KW-0547">Nucleotide-binding</keyword>
<keyword evidence="14" id="KW-0472">Membrane</keyword>
<dbReference type="Gene3D" id="1.10.510.10">
    <property type="entry name" value="Transferase(Phosphotransferase) domain 1"/>
    <property type="match status" value="1"/>
</dbReference>
<evidence type="ECO:0000256" key="9">
    <source>
        <dbReference type="ARBA" id="ARBA00022737"/>
    </source>
</evidence>
<keyword evidence="12" id="KW-0067">ATP-binding</keyword>
<keyword evidence="5" id="KW-0433">Leucine-rich repeat</keyword>
<dbReference type="EC" id="2.7.11.1" evidence="3"/>
<keyword evidence="7" id="KW-0812">Transmembrane</keyword>
<evidence type="ECO:0000256" key="2">
    <source>
        <dbReference type="ARBA" id="ARBA00008684"/>
    </source>
</evidence>
<evidence type="ECO:0000256" key="5">
    <source>
        <dbReference type="ARBA" id="ARBA00022614"/>
    </source>
</evidence>
<dbReference type="InterPro" id="IPR008271">
    <property type="entry name" value="Ser/Thr_kinase_AS"/>
</dbReference>
<dbReference type="PANTHER" id="PTHR48006:SF102">
    <property type="entry name" value="LEUCINE-RICH REPEAT-CONTAINING PROTEIN DDB_G0281931-RELATED"/>
    <property type="match status" value="1"/>
</dbReference>
<dbReference type="EMBL" id="JBJUIK010000007">
    <property type="protein sequence ID" value="KAL3523612.1"/>
    <property type="molecule type" value="Genomic_DNA"/>
</dbReference>
<comment type="similarity">
    <text evidence="2">Belongs to the protein kinase superfamily. Ser/Thr protein kinase family.</text>
</comment>
<evidence type="ECO:0000313" key="22">
    <source>
        <dbReference type="Proteomes" id="UP001630127"/>
    </source>
</evidence>
<dbReference type="GO" id="GO:0016020">
    <property type="term" value="C:membrane"/>
    <property type="evidence" value="ECO:0007669"/>
    <property type="project" value="UniProtKB-SubCell"/>
</dbReference>
<evidence type="ECO:0000256" key="19">
    <source>
        <dbReference type="SAM" id="MobiDB-lite"/>
    </source>
</evidence>
<evidence type="ECO:0000256" key="11">
    <source>
        <dbReference type="ARBA" id="ARBA00022777"/>
    </source>
</evidence>
<comment type="subcellular location">
    <subcellularLocation>
        <location evidence="1">Membrane</location>
        <topology evidence="1">Single-pass type I membrane protein</topology>
    </subcellularLocation>
</comment>
<keyword evidence="13" id="KW-1133">Transmembrane helix</keyword>
<comment type="catalytic activity">
    <reaction evidence="17">
        <text>L-threonyl-[protein] + ATP = O-phospho-L-threonyl-[protein] + ADP + H(+)</text>
        <dbReference type="Rhea" id="RHEA:46608"/>
        <dbReference type="Rhea" id="RHEA-COMP:11060"/>
        <dbReference type="Rhea" id="RHEA-COMP:11605"/>
        <dbReference type="ChEBI" id="CHEBI:15378"/>
        <dbReference type="ChEBI" id="CHEBI:30013"/>
        <dbReference type="ChEBI" id="CHEBI:30616"/>
        <dbReference type="ChEBI" id="CHEBI:61977"/>
        <dbReference type="ChEBI" id="CHEBI:456216"/>
        <dbReference type="EC" id="2.7.11.1"/>
    </reaction>
</comment>
<dbReference type="SUPFAM" id="SSF56112">
    <property type="entry name" value="Protein kinase-like (PK-like)"/>
    <property type="match status" value="1"/>
</dbReference>
<keyword evidence="22" id="KW-1185">Reference proteome</keyword>
<organism evidence="21 22">
    <name type="scientific">Cinchona calisaya</name>
    <dbReference type="NCBI Taxonomy" id="153742"/>
    <lineage>
        <taxon>Eukaryota</taxon>
        <taxon>Viridiplantae</taxon>
        <taxon>Streptophyta</taxon>
        <taxon>Embryophyta</taxon>
        <taxon>Tracheophyta</taxon>
        <taxon>Spermatophyta</taxon>
        <taxon>Magnoliopsida</taxon>
        <taxon>eudicotyledons</taxon>
        <taxon>Gunneridae</taxon>
        <taxon>Pentapetalae</taxon>
        <taxon>asterids</taxon>
        <taxon>lamiids</taxon>
        <taxon>Gentianales</taxon>
        <taxon>Rubiaceae</taxon>
        <taxon>Cinchonoideae</taxon>
        <taxon>Cinchoneae</taxon>
        <taxon>Cinchona</taxon>
    </lineage>
</organism>
<evidence type="ECO:0000256" key="14">
    <source>
        <dbReference type="ARBA" id="ARBA00023136"/>
    </source>
</evidence>
<dbReference type="InterPro" id="IPR001245">
    <property type="entry name" value="Ser-Thr/Tyr_kinase_cat_dom"/>
</dbReference>
<keyword evidence="4" id="KW-0723">Serine/threonine-protein kinase</keyword>
<evidence type="ECO:0000256" key="7">
    <source>
        <dbReference type="ARBA" id="ARBA00022692"/>
    </source>
</evidence>
<evidence type="ECO:0000256" key="15">
    <source>
        <dbReference type="ARBA" id="ARBA00023170"/>
    </source>
</evidence>
<evidence type="ECO:0000256" key="12">
    <source>
        <dbReference type="ARBA" id="ARBA00022840"/>
    </source>
</evidence>
<keyword evidence="11" id="KW-0418">Kinase</keyword>
<evidence type="ECO:0000256" key="13">
    <source>
        <dbReference type="ARBA" id="ARBA00022989"/>
    </source>
</evidence>
<gene>
    <name evidence="21" type="ORF">ACH5RR_016446</name>
</gene>
<feature type="domain" description="Protein kinase" evidence="20">
    <location>
        <begin position="71"/>
        <end position="348"/>
    </location>
</feature>
<dbReference type="GO" id="GO:0005524">
    <property type="term" value="F:ATP binding"/>
    <property type="evidence" value="ECO:0007669"/>
    <property type="project" value="UniProtKB-KW"/>
</dbReference>
<evidence type="ECO:0000256" key="18">
    <source>
        <dbReference type="ARBA" id="ARBA00048679"/>
    </source>
</evidence>
<keyword evidence="9" id="KW-0677">Repeat</keyword>
<dbReference type="InterPro" id="IPR011009">
    <property type="entry name" value="Kinase-like_dom_sf"/>
</dbReference>
<dbReference type="FunFam" id="1.10.510.10:FF:000016">
    <property type="entry name" value="Somatic embryogenesis receptor-like kinase 1"/>
    <property type="match status" value="1"/>
</dbReference>
<evidence type="ECO:0000256" key="3">
    <source>
        <dbReference type="ARBA" id="ARBA00012513"/>
    </source>
</evidence>
<evidence type="ECO:0000259" key="20">
    <source>
        <dbReference type="PROSITE" id="PS50011"/>
    </source>
</evidence>
<dbReference type="Proteomes" id="UP001630127">
    <property type="component" value="Unassembled WGS sequence"/>
</dbReference>
<dbReference type="PANTHER" id="PTHR48006">
    <property type="entry name" value="LEUCINE-RICH REPEAT-CONTAINING PROTEIN DDB_G0281931-RELATED"/>
    <property type="match status" value="1"/>
</dbReference>
<evidence type="ECO:0000256" key="17">
    <source>
        <dbReference type="ARBA" id="ARBA00047899"/>
    </source>
</evidence>
<keyword evidence="8" id="KW-0732">Signal</keyword>
<evidence type="ECO:0000256" key="6">
    <source>
        <dbReference type="ARBA" id="ARBA00022679"/>
    </source>
</evidence>
<sequence length="385" mass="43467">MSLSGKSRSSIAAGRSFSIDNVPYKTSRISSTEFHYIFEVNPGEDHDPQEVHLGKLKRFSLHELQVATNNFSNRNVIGSSRFSKVYRGRLADGSLVAVKRMREGCELAFQNIVRVNNVAVHRNLLPLRGLCMTPMERMLVYPYMVNGTVVFRLRERPETQPPLDWPTRKRIALGSARGLAYLNEECDPRIIHRDIKASNILLDDEFEAVVGVFGLAKLLDDEETHVTTAVRGTSGHIAPEYLSTGKCSEKTDVFGYGIMLLELITGQGAFDFEEVALLDWVKGCLEEKKLETPVDANLQGNYVENEVEQLIQIALLCTQNSPTKRPKMSEVVKMLEGDSLAERWQEWLTEEVFQLEFNHKHNPNTDWIVGDSTSDIQPDELSGPR</sequence>
<comment type="caution">
    <text evidence="21">The sequence shown here is derived from an EMBL/GenBank/DDBJ whole genome shotgun (WGS) entry which is preliminary data.</text>
</comment>
<reference evidence="21 22" key="1">
    <citation type="submission" date="2024-11" db="EMBL/GenBank/DDBJ databases">
        <title>A near-complete genome assembly of Cinchona calisaya.</title>
        <authorList>
            <person name="Lian D.C."/>
            <person name="Zhao X.W."/>
            <person name="Wei L."/>
        </authorList>
    </citation>
    <scope>NUCLEOTIDE SEQUENCE [LARGE SCALE GENOMIC DNA]</scope>
    <source>
        <tissue evidence="21">Nenye</tissue>
    </source>
</reference>
<dbReference type="AlphaFoldDB" id="A0ABD2ZYN4"/>
<dbReference type="SMART" id="SM00220">
    <property type="entry name" value="S_TKc"/>
    <property type="match status" value="1"/>
</dbReference>
<evidence type="ECO:0000256" key="8">
    <source>
        <dbReference type="ARBA" id="ARBA00022729"/>
    </source>
</evidence>
<feature type="region of interest" description="Disordered" evidence="19">
    <location>
        <begin position="366"/>
        <end position="385"/>
    </location>
</feature>
<keyword evidence="6" id="KW-0808">Transferase</keyword>
<dbReference type="PROSITE" id="PS50011">
    <property type="entry name" value="PROTEIN_KINASE_DOM"/>
    <property type="match status" value="1"/>
</dbReference>
<keyword evidence="16" id="KW-0325">Glycoprotein</keyword>
<accession>A0ABD2ZYN4</accession>
<proteinExistence type="inferred from homology"/>
<dbReference type="InterPro" id="IPR051824">
    <property type="entry name" value="LRR_Rcpt-Like_S/T_Kinase"/>
</dbReference>
<keyword evidence="15" id="KW-0675">Receptor</keyword>
<dbReference type="GO" id="GO:0004674">
    <property type="term" value="F:protein serine/threonine kinase activity"/>
    <property type="evidence" value="ECO:0007669"/>
    <property type="project" value="UniProtKB-KW"/>
</dbReference>
<evidence type="ECO:0000256" key="10">
    <source>
        <dbReference type="ARBA" id="ARBA00022741"/>
    </source>
</evidence>
<dbReference type="PROSITE" id="PS00108">
    <property type="entry name" value="PROTEIN_KINASE_ST"/>
    <property type="match status" value="1"/>
</dbReference>
<dbReference type="FunFam" id="3.30.200.20:FF:000015">
    <property type="entry name" value="Somatic embryogenesis receptor kinase 1"/>
    <property type="match status" value="1"/>
</dbReference>
<dbReference type="Gene3D" id="3.30.200.20">
    <property type="entry name" value="Phosphorylase Kinase, domain 1"/>
    <property type="match status" value="1"/>
</dbReference>
<name>A0ABD2ZYN4_9GENT</name>
<dbReference type="InterPro" id="IPR000719">
    <property type="entry name" value="Prot_kinase_dom"/>
</dbReference>
<evidence type="ECO:0000256" key="4">
    <source>
        <dbReference type="ARBA" id="ARBA00022527"/>
    </source>
</evidence>